<dbReference type="AlphaFoldDB" id="A0A2W5F6E0"/>
<sequence>MEKTTIIAEYLLTSFKQKVQELSNGTISAFQENPQIDHILQFKARLGQLVKDTLHEAQEAGIHNQLELVKELQSLRLESIAVFQKVLDSTK</sequence>
<evidence type="ECO:0000313" key="1">
    <source>
        <dbReference type="EMBL" id="PZP49824.1"/>
    </source>
</evidence>
<evidence type="ECO:0000313" key="2">
    <source>
        <dbReference type="Proteomes" id="UP000249645"/>
    </source>
</evidence>
<dbReference type="EMBL" id="QFOI01000093">
    <property type="protein sequence ID" value="PZP49824.1"/>
    <property type="molecule type" value="Genomic_DNA"/>
</dbReference>
<gene>
    <name evidence="1" type="ORF">DI598_06930</name>
</gene>
<comment type="caution">
    <text evidence="1">The sequence shown here is derived from an EMBL/GenBank/DDBJ whole genome shotgun (WGS) entry which is preliminary data.</text>
</comment>
<proteinExistence type="predicted"/>
<dbReference type="Proteomes" id="UP000249645">
    <property type="component" value="Unassembled WGS sequence"/>
</dbReference>
<organism evidence="1 2">
    <name type="scientific">Pseudopedobacter saltans</name>
    <dbReference type="NCBI Taxonomy" id="151895"/>
    <lineage>
        <taxon>Bacteria</taxon>
        <taxon>Pseudomonadati</taxon>
        <taxon>Bacteroidota</taxon>
        <taxon>Sphingobacteriia</taxon>
        <taxon>Sphingobacteriales</taxon>
        <taxon>Sphingobacteriaceae</taxon>
        <taxon>Pseudopedobacter</taxon>
    </lineage>
</organism>
<name>A0A2W5F6E0_9SPHI</name>
<protein>
    <submittedName>
        <fullName evidence="1">Uncharacterized protein</fullName>
    </submittedName>
</protein>
<reference evidence="1 2" key="1">
    <citation type="submission" date="2017-11" db="EMBL/GenBank/DDBJ databases">
        <title>Infants hospitalized years apart are colonized by the same room-sourced microbial strains.</title>
        <authorList>
            <person name="Brooks B."/>
            <person name="Olm M.R."/>
            <person name="Firek B.A."/>
            <person name="Baker R."/>
            <person name="Thomas B.C."/>
            <person name="Morowitz M.J."/>
            <person name="Banfield J.F."/>
        </authorList>
    </citation>
    <scope>NUCLEOTIDE SEQUENCE [LARGE SCALE GENOMIC DNA]</scope>
    <source>
        <strain evidence="1">S2_009_000_R2_76</strain>
    </source>
</reference>
<accession>A0A2W5F6E0</accession>